<feature type="region of interest" description="Disordered" evidence="9">
    <location>
        <begin position="1"/>
        <end position="62"/>
    </location>
</feature>
<keyword evidence="5 10" id="KW-0812">Transmembrane</keyword>
<feature type="transmembrane region" description="Helical" evidence="10">
    <location>
        <begin position="229"/>
        <end position="255"/>
    </location>
</feature>
<feature type="transmembrane region" description="Helical" evidence="10">
    <location>
        <begin position="98"/>
        <end position="117"/>
    </location>
</feature>
<dbReference type="InterPro" id="IPR038770">
    <property type="entry name" value="Na+/solute_symporter_sf"/>
</dbReference>
<feature type="transmembrane region" description="Helical" evidence="10">
    <location>
        <begin position="406"/>
        <end position="429"/>
    </location>
</feature>
<evidence type="ECO:0000256" key="1">
    <source>
        <dbReference type="ARBA" id="ARBA00004651"/>
    </source>
</evidence>
<dbReference type="InterPro" id="IPR004706">
    <property type="entry name" value="Arsenical-R_Acr3"/>
</dbReference>
<feature type="transmembrane region" description="Helical" evidence="10">
    <location>
        <begin position="302"/>
        <end position="323"/>
    </location>
</feature>
<feature type="transmembrane region" description="Helical" evidence="10">
    <location>
        <begin position="343"/>
        <end position="363"/>
    </location>
</feature>
<feature type="transmembrane region" description="Helical" evidence="10">
    <location>
        <begin position="169"/>
        <end position="192"/>
    </location>
</feature>
<feature type="transmembrane region" description="Helical" evidence="10">
    <location>
        <begin position="267"/>
        <end position="290"/>
    </location>
</feature>
<dbReference type="RefSeq" id="XP_012186314.1">
    <property type="nucleotide sequence ID" value="XM_012330924.1"/>
</dbReference>
<feature type="transmembrane region" description="Helical" evidence="10">
    <location>
        <begin position="375"/>
        <end position="400"/>
    </location>
</feature>
<evidence type="ECO:0000256" key="5">
    <source>
        <dbReference type="ARBA" id="ARBA00022692"/>
    </source>
</evidence>
<evidence type="ECO:0000256" key="6">
    <source>
        <dbReference type="ARBA" id="ARBA00022849"/>
    </source>
</evidence>
<gene>
    <name evidence="11" type="ORF">PHSY_000282</name>
</gene>
<evidence type="ECO:0000256" key="7">
    <source>
        <dbReference type="ARBA" id="ARBA00022989"/>
    </source>
</evidence>
<dbReference type="HOGENOM" id="CLU_022869_0_0_1"/>
<organism evidence="11 12">
    <name type="scientific">Pseudozyma hubeiensis (strain SY62)</name>
    <name type="common">Yeast</name>
    <dbReference type="NCBI Taxonomy" id="1305764"/>
    <lineage>
        <taxon>Eukaryota</taxon>
        <taxon>Fungi</taxon>
        <taxon>Dikarya</taxon>
        <taxon>Basidiomycota</taxon>
        <taxon>Ustilaginomycotina</taxon>
        <taxon>Ustilaginomycetes</taxon>
        <taxon>Ustilaginales</taxon>
        <taxon>Ustilaginaceae</taxon>
        <taxon>Pseudozyma</taxon>
    </lineage>
</organism>
<evidence type="ECO:0000256" key="8">
    <source>
        <dbReference type="ARBA" id="ARBA00023136"/>
    </source>
</evidence>
<keyword evidence="3" id="KW-0813">Transport</keyword>
<feature type="compositionally biased region" description="Polar residues" evidence="9">
    <location>
        <begin position="34"/>
        <end position="44"/>
    </location>
</feature>
<dbReference type="InterPro" id="IPR002657">
    <property type="entry name" value="BilAc:Na_symport/Acr3"/>
</dbReference>
<dbReference type="Proteomes" id="UP000014071">
    <property type="component" value="Unassembled WGS sequence"/>
</dbReference>
<dbReference type="FunFam" id="1.20.1530.20:FF:000009">
    <property type="entry name" value="Arsenite transporter, ACR3 family"/>
    <property type="match status" value="1"/>
</dbReference>
<dbReference type="AlphaFoldDB" id="R9NW90"/>
<feature type="transmembrane region" description="Helical" evidence="10">
    <location>
        <begin position="129"/>
        <end position="148"/>
    </location>
</feature>
<feature type="transmembrane region" description="Helical" evidence="10">
    <location>
        <begin position="198"/>
        <end position="217"/>
    </location>
</feature>
<evidence type="ECO:0000256" key="2">
    <source>
        <dbReference type="ARBA" id="ARBA00010110"/>
    </source>
</evidence>
<comment type="subcellular location">
    <subcellularLocation>
        <location evidence="1">Cell membrane</location>
        <topology evidence="1">Multi-pass membrane protein</topology>
    </subcellularLocation>
</comment>
<evidence type="ECO:0000256" key="10">
    <source>
        <dbReference type="SAM" id="Phobius"/>
    </source>
</evidence>
<sequence>MSSSTLQGQPAPTSAAAPASTYHKEVSPLHHTSHQSPASTIVDDTTTAPPSPSTANEDGLILDSSGGVPKLRSALQDARDSTGAAKGVLLSLGWLDRLLSLFIIIAMILGVVIGEFAPNAAQNLSKGNFRGVSAPLVVGLIVMMWPILTKVQYERLPQMFATKRLWYQLVVSLVLNWVLGPFLMLGLAWATLPDLDDYRVGVIMVGLARCIAMVMIWNKIARGDSNTCAIIVIVNSVLQIVLYAPLAVLFVNVISNDDGFRIDYSDVAIAVAIYLGIPLAAGVLTRFFVLGVFGRDFFHRRFLPFFGPLSLIALLYTIIIIFAEQAQHILDNLGPVFRTFVPLVLYFALMWTGTFALIWWLSVRYGKTEWGYQMAVVQAFTAGSNNFELAIAVCVAVFGVGSDQALAATIGPLVEVPVLLVLSWVAMFVGKRLKWDRGLEASQRRVKQRKQQEAVADLEK</sequence>
<proteinExistence type="inferred from homology"/>
<dbReference type="NCBIfam" id="TIGR00832">
    <property type="entry name" value="acr3"/>
    <property type="match status" value="1"/>
</dbReference>
<keyword evidence="7 10" id="KW-1133">Transmembrane helix</keyword>
<protein>
    <submittedName>
        <fullName evidence="11">Probable transporter</fullName>
    </submittedName>
</protein>
<name>R9NW90_PSEHS</name>
<keyword evidence="6" id="KW-0059">Arsenical resistance</keyword>
<dbReference type="OrthoDB" id="187348at2759"/>
<dbReference type="Pfam" id="PF01758">
    <property type="entry name" value="SBF"/>
    <property type="match status" value="1"/>
</dbReference>
<evidence type="ECO:0000313" key="12">
    <source>
        <dbReference type="Proteomes" id="UP000014071"/>
    </source>
</evidence>
<reference evidence="12" key="1">
    <citation type="journal article" date="2013" name="Genome Announc.">
        <title>Draft genome sequence of the basidiomycetous yeast-like fungus Pseudozyma hubeiensis SY62, which produces an abundant amount of the biosurfactant mannosylerythritol lipids.</title>
        <authorList>
            <person name="Konishi M."/>
            <person name="Hatada Y."/>
            <person name="Horiuchi J."/>
        </authorList>
    </citation>
    <scope>NUCLEOTIDE SEQUENCE [LARGE SCALE GENOMIC DNA]</scope>
    <source>
        <strain evidence="12">SY62</strain>
    </source>
</reference>
<dbReference type="EMBL" id="DF238767">
    <property type="protein sequence ID" value="GAC92727.1"/>
    <property type="molecule type" value="Genomic_DNA"/>
</dbReference>
<evidence type="ECO:0000313" key="11">
    <source>
        <dbReference type="EMBL" id="GAC92727.1"/>
    </source>
</evidence>
<dbReference type="STRING" id="1305764.R9NW90"/>
<evidence type="ECO:0000256" key="4">
    <source>
        <dbReference type="ARBA" id="ARBA00022475"/>
    </source>
</evidence>
<dbReference type="Gene3D" id="1.20.1530.20">
    <property type="match status" value="1"/>
</dbReference>
<dbReference type="GO" id="GO:0015104">
    <property type="term" value="F:antimonite transmembrane transporter activity"/>
    <property type="evidence" value="ECO:0007669"/>
    <property type="project" value="TreeGrafter"/>
</dbReference>
<feature type="compositionally biased region" description="Low complexity" evidence="9">
    <location>
        <begin position="10"/>
        <end position="21"/>
    </location>
</feature>
<keyword evidence="8 10" id="KW-0472">Membrane</keyword>
<accession>R9NW90</accession>
<dbReference type="GO" id="GO:0005886">
    <property type="term" value="C:plasma membrane"/>
    <property type="evidence" value="ECO:0007669"/>
    <property type="project" value="UniProtKB-SubCell"/>
</dbReference>
<dbReference type="GO" id="GO:0046685">
    <property type="term" value="P:response to arsenic-containing substance"/>
    <property type="evidence" value="ECO:0007669"/>
    <property type="project" value="UniProtKB-KW"/>
</dbReference>
<comment type="similarity">
    <text evidence="2">Belongs to the arsenical resistance-3 (ACR3) (TC 2.A.59) family.</text>
</comment>
<dbReference type="GeneID" id="24105593"/>
<dbReference type="PANTHER" id="PTHR43057">
    <property type="entry name" value="ARSENITE EFFLUX TRANSPORTER"/>
    <property type="match status" value="1"/>
</dbReference>
<dbReference type="PANTHER" id="PTHR43057:SF1">
    <property type="entry name" value="ARSENICAL-RESISTANCE PROTEIN 3"/>
    <property type="match status" value="1"/>
</dbReference>
<keyword evidence="12" id="KW-1185">Reference proteome</keyword>
<dbReference type="GO" id="GO:0015105">
    <property type="term" value="F:arsenite transmembrane transporter activity"/>
    <property type="evidence" value="ECO:0007669"/>
    <property type="project" value="TreeGrafter"/>
</dbReference>
<dbReference type="GO" id="GO:0015297">
    <property type="term" value="F:antiporter activity"/>
    <property type="evidence" value="ECO:0007669"/>
    <property type="project" value="InterPro"/>
</dbReference>
<dbReference type="eggNOG" id="ENOG502QPKH">
    <property type="taxonomic scope" value="Eukaryota"/>
</dbReference>
<evidence type="ECO:0000256" key="9">
    <source>
        <dbReference type="SAM" id="MobiDB-lite"/>
    </source>
</evidence>
<evidence type="ECO:0000256" key="3">
    <source>
        <dbReference type="ARBA" id="ARBA00022448"/>
    </source>
</evidence>
<keyword evidence="4" id="KW-1003">Cell membrane</keyword>